<dbReference type="VEuPathDB" id="MicrosporidiaDB:ECANGB1_1241"/>
<reference evidence="1 2" key="1">
    <citation type="journal article" date="2017" name="Environ. Microbiol.">
        <title>Decay of the glycolytic pathway and adaptation to intranuclear parasitism within Enterocytozoonidae microsporidia.</title>
        <authorList>
            <person name="Wiredu Boakye D."/>
            <person name="Jaroenlak P."/>
            <person name="Prachumwat A."/>
            <person name="Williams T.A."/>
            <person name="Bateman K.S."/>
            <person name="Itsathitphaisarn O."/>
            <person name="Sritunyalucksana K."/>
            <person name="Paszkiewicz K.H."/>
            <person name="Moore K.A."/>
            <person name="Stentiford G.D."/>
            <person name="Williams B.A."/>
        </authorList>
    </citation>
    <scope>NUCLEOTIDE SEQUENCE [LARGE SCALE GENOMIC DNA]</scope>
    <source>
        <strain evidence="1 2">GB1</strain>
    </source>
</reference>
<evidence type="ECO:0000313" key="2">
    <source>
        <dbReference type="Proteomes" id="UP000192639"/>
    </source>
</evidence>
<proteinExistence type="predicted"/>
<name>A0A1Y1S6C6_9MICR</name>
<dbReference type="Proteomes" id="UP000192639">
    <property type="component" value="Unassembled WGS sequence"/>
</dbReference>
<protein>
    <submittedName>
        <fullName evidence="1">Uncharacterized protein</fullName>
    </submittedName>
</protein>
<organism evidence="1 2">
    <name type="scientific">Enterospora canceri</name>
    <dbReference type="NCBI Taxonomy" id="1081671"/>
    <lineage>
        <taxon>Eukaryota</taxon>
        <taxon>Fungi</taxon>
        <taxon>Fungi incertae sedis</taxon>
        <taxon>Microsporidia</taxon>
        <taxon>Enterocytozoonidae</taxon>
        <taxon>Enterospora</taxon>
    </lineage>
</organism>
<dbReference type="AlphaFoldDB" id="A0A1Y1S6C6"/>
<accession>A0A1Y1S6C6</accession>
<comment type="caution">
    <text evidence="1">The sequence shown here is derived from an EMBL/GenBank/DDBJ whole genome shotgun (WGS) entry which is preliminary data.</text>
</comment>
<sequence length="139" mass="16606">MRNYYETCLNSANDAIEIVYCDLIDEIVEATSTDGMDKKTLERIVSKKTSNLILSNLYSFENKNEYIFRKKRELVIKEETLFVYLLLKNIKEYSKADKEQFMTELEQRTEKEEIREILEKIRKNYSRGGRKEIEIDVLL</sequence>
<keyword evidence="2" id="KW-1185">Reference proteome</keyword>
<gene>
    <name evidence="1" type="ORF">ECANGB1_1241</name>
</gene>
<evidence type="ECO:0000313" key="1">
    <source>
        <dbReference type="EMBL" id="ORD94007.1"/>
    </source>
</evidence>
<dbReference type="EMBL" id="LWDP01000035">
    <property type="protein sequence ID" value="ORD94007.1"/>
    <property type="molecule type" value="Genomic_DNA"/>
</dbReference>